<evidence type="ECO:0000313" key="2">
    <source>
        <dbReference type="Proteomes" id="UP001597213"/>
    </source>
</evidence>
<reference evidence="2" key="1">
    <citation type="journal article" date="2019" name="Int. J. Syst. Evol. Microbiol.">
        <title>The Global Catalogue of Microorganisms (GCM) 10K type strain sequencing project: providing services to taxonomists for standard genome sequencing and annotation.</title>
        <authorList>
            <consortium name="The Broad Institute Genomics Platform"/>
            <consortium name="The Broad Institute Genome Sequencing Center for Infectious Disease"/>
            <person name="Wu L."/>
            <person name="Ma J."/>
        </authorList>
    </citation>
    <scope>NUCLEOTIDE SEQUENCE [LARGE SCALE GENOMIC DNA]</scope>
    <source>
        <strain evidence="2">CCUG 56029</strain>
    </source>
</reference>
<evidence type="ECO:0000313" key="1">
    <source>
        <dbReference type="EMBL" id="MFD1882651.1"/>
    </source>
</evidence>
<dbReference type="EMBL" id="JBHUEN010000043">
    <property type="protein sequence ID" value="MFD1882651.1"/>
    <property type="molecule type" value="Genomic_DNA"/>
</dbReference>
<proteinExistence type="predicted"/>
<protein>
    <submittedName>
        <fullName evidence="1">Uncharacterized protein</fullName>
    </submittedName>
</protein>
<sequence>MISIQHLTHTLSRFVLPLPESVVPAMMPNPLFAIRLINRATGEPHKVAGIPLTVFSHDPDETAADLMRNRDARNWATAVEPVAARGGAA</sequence>
<keyword evidence="2" id="KW-1185">Reference proteome</keyword>
<comment type="caution">
    <text evidence="1">The sequence shown here is derived from an EMBL/GenBank/DDBJ whole genome shotgun (WGS) entry which is preliminary data.</text>
</comment>
<dbReference type="Proteomes" id="UP001597213">
    <property type="component" value="Unassembled WGS sequence"/>
</dbReference>
<dbReference type="RefSeq" id="WP_379143401.1">
    <property type="nucleotide sequence ID" value="NZ_JBHUEN010000043.1"/>
</dbReference>
<name>A0ABW4R8V1_9RHOB</name>
<accession>A0ABW4R8V1</accession>
<gene>
    <name evidence="1" type="ORF">ACFSCT_13085</name>
</gene>
<organism evidence="1 2">
    <name type="scientific">Paracoccus pacificus</name>
    <dbReference type="NCBI Taxonomy" id="1463598"/>
    <lineage>
        <taxon>Bacteria</taxon>
        <taxon>Pseudomonadati</taxon>
        <taxon>Pseudomonadota</taxon>
        <taxon>Alphaproteobacteria</taxon>
        <taxon>Rhodobacterales</taxon>
        <taxon>Paracoccaceae</taxon>
        <taxon>Paracoccus</taxon>
    </lineage>
</organism>